<dbReference type="Proteomes" id="UP000002812">
    <property type="component" value="Unassembled WGS sequence"/>
</dbReference>
<dbReference type="AlphaFoldDB" id="I8U2Z7"/>
<accession>I8U2Z7</accession>
<dbReference type="EMBL" id="AKHY01000108">
    <property type="protein sequence ID" value="EIT81190.1"/>
    <property type="molecule type" value="Genomic_DNA"/>
</dbReference>
<evidence type="ECO:0000313" key="2">
    <source>
        <dbReference type="Proteomes" id="UP000002812"/>
    </source>
</evidence>
<name>I8U2Z7_ASPO3</name>
<reference evidence="1 2" key="1">
    <citation type="journal article" date="2012" name="Eukaryot. Cell">
        <title>Draft genome sequence of Aspergillus oryzae strain 3.042.</title>
        <authorList>
            <person name="Zhao G."/>
            <person name="Yao Y."/>
            <person name="Qi W."/>
            <person name="Wang C."/>
            <person name="Hou L."/>
            <person name="Zeng B."/>
            <person name="Cao X."/>
        </authorList>
    </citation>
    <scope>NUCLEOTIDE SEQUENCE [LARGE SCALE GENOMIC DNA]</scope>
    <source>
        <strain evidence="1 2">3.042</strain>
    </source>
</reference>
<comment type="caution">
    <text evidence="1">The sequence shown here is derived from an EMBL/GenBank/DDBJ whole genome shotgun (WGS) entry which is preliminary data.</text>
</comment>
<gene>
    <name evidence="1" type="ORF">Ao3042_02243</name>
</gene>
<sequence length="105" mass="11420">MHQRITPQCGLLDPIPFTSQRTLHLLAVKKFITAPDALSITACQPQVNVQQSVLPELVAGVDTLSLQFIHQSSTVIVLHLNSVYKGPTTTEDLGDPFEIAPFSLA</sequence>
<proteinExistence type="predicted"/>
<protein>
    <submittedName>
        <fullName evidence="1">Uncharacterized protein</fullName>
    </submittedName>
</protein>
<evidence type="ECO:0000313" key="1">
    <source>
        <dbReference type="EMBL" id="EIT81190.1"/>
    </source>
</evidence>
<organism evidence="1 2">
    <name type="scientific">Aspergillus oryzae (strain 3.042)</name>
    <name type="common">Yellow koji mold</name>
    <dbReference type="NCBI Taxonomy" id="1160506"/>
    <lineage>
        <taxon>Eukaryota</taxon>
        <taxon>Fungi</taxon>
        <taxon>Dikarya</taxon>
        <taxon>Ascomycota</taxon>
        <taxon>Pezizomycotina</taxon>
        <taxon>Eurotiomycetes</taxon>
        <taxon>Eurotiomycetidae</taxon>
        <taxon>Eurotiales</taxon>
        <taxon>Aspergillaceae</taxon>
        <taxon>Aspergillus</taxon>
        <taxon>Aspergillus subgen. Circumdati</taxon>
    </lineage>
</organism>
<dbReference type="HOGENOM" id="CLU_2236003_0_0_1"/>
<reference evidence="2" key="2">
    <citation type="submission" date="2012-06" db="EMBL/GenBank/DDBJ databases">
        <title>Comparative genomic analyses of Aspergillus oryzae 3.042 and A. oryzae RIB40 for soy-sauce fermentation.</title>
        <authorList>
            <person name="Zhao G."/>
            <person name="Hou L."/>
            <person name="Wang C."/>
            <person name="Cao X."/>
        </authorList>
    </citation>
    <scope>NUCLEOTIDE SEQUENCE [LARGE SCALE GENOMIC DNA]</scope>
    <source>
        <strain evidence="2">3.042</strain>
    </source>
</reference>